<dbReference type="Gene3D" id="3.10.310.30">
    <property type="match status" value="1"/>
</dbReference>
<dbReference type="AlphaFoldDB" id="A0A831X0U0"/>
<evidence type="ECO:0000313" key="3">
    <source>
        <dbReference type="EMBL" id="HEG90026.1"/>
    </source>
</evidence>
<dbReference type="Pfam" id="PF01368">
    <property type="entry name" value="DHH"/>
    <property type="match status" value="1"/>
</dbReference>
<accession>A0A831X0U0</accession>
<feature type="domain" description="DDH" evidence="1">
    <location>
        <begin position="30"/>
        <end position="176"/>
    </location>
</feature>
<feature type="domain" description="DHHA1" evidence="2">
    <location>
        <begin position="250"/>
        <end position="335"/>
    </location>
</feature>
<name>A0A831X0U0_9BACT</name>
<dbReference type="Pfam" id="PF02272">
    <property type="entry name" value="DHHA1"/>
    <property type="match status" value="1"/>
</dbReference>
<gene>
    <name evidence="3" type="ORF">ENP34_01060</name>
</gene>
<proteinExistence type="predicted"/>
<dbReference type="SUPFAM" id="SSF64182">
    <property type="entry name" value="DHH phosphoesterases"/>
    <property type="match status" value="1"/>
</dbReference>
<dbReference type="EMBL" id="DSIY01000026">
    <property type="protein sequence ID" value="HEG90026.1"/>
    <property type="molecule type" value="Genomic_DNA"/>
</dbReference>
<sequence length="346" mass="37276">MAHLSAHPDGREVPNEWRLVWDTMSSGRAVLVATHANPDADAVASVLAVLLLLEGSERRLVATTGDGRVPRALRFLPAVDRLSTQELSPEERFDRIILVDCADPGRLGPLFQACPSWFDGSIPIVNIDHHVTNTRFGAVSLVDPAAAATTEILTELVVELDLPFSPALATCLLTGIYGDTLGLQTSSTRPKTMRLAAHLLEAGADLPQIVTHLFRRKPFSTVRLWGLALGRARFEDAIVWTEITPDMLEESGATAAEGEGIVNFLSGTEGAQVAIMFYRQPDGWRVSLRSSSDAVDVARIASQFGGGGHSRAAGCRLPAGEEHRQTFLDTVARFLLDLALAGDPSQ</sequence>
<evidence type="ECO:0000259" key="1">
    <source>
        <dbReference type="Pfam" id="PF01368"/>
    </source>
</evidence>
<dbReference type="InterPro" id="IPR003156">
    <property type="entry name" value="DHHA1_dom"/>
</dbReference>
<evidence type="ECO:0000259" key="2">
    <source>
        <dbReference type="Pfam" id="PF02272"/>
    </source>
</evidence>
<dbReference type="InterPro" id="IPR038763">
    <property type="entry name" value="DHH_sf"/>
</dbReference>
<comment type="caution">
    <text evidence="3">The sequence shown here is derived from an EMBL/GenBank/DDBJ whole genome shotgun (WGS) entry which is preliminary data.</text>
</comment>
<dbReference type="InterPro" id="IPR001667">
    <property type="entry name" value="DDH_dom"/>
</dbReference>
<dbReference type="GO" id="GO:0003676">
    <property type="term" value="F:nucleic acid binding"/>
    <property type="evidence" value="ECO:0007669"/>
    <property type="project" value="InterPro"/>
</dbReference>
<dbReference type="Gene3D" id="3.90.1640.10">
    <property type="entry name" value="inorganic pyrophosphatase (n-terminal core)"/>
    <property type="match status" value="1"/>
</dbReference>
<dbReference type="PANTHER" id="PTHR47618">
    <property type="entry name" value="BIFUNCTIONAL OLIGORIBONUCLEASE AND PAP PHOSPHATASE NRNA"/>
    <property type="match status" value="1"/>
</dbReference>
<organism evidence="3">
    <name type="scientific">Thermorudis peleae</name>
    <dbReference type="NCBI Taxonomy" id="1382356"/>
    <lineage>
        <taxon>Bacteria</taxon>
        <taxon>Pseudomonadati</taxon>
        <taxon>Thermomicrobiota</taxon>
        <taxon>Thermomicrobia</taxon>
        <taxon>Thermomicrobia incertae sedis</taxon>
        <taxon>Thermorudis</taxon>
    </lineage>
</organism>
<dbReference type="PANTHER" id="PTHR47618:SF1">
    <property type="entry name" value="BIFUNCTIONAL OLIGORIBONUCLEASE AND PAP PHOSPHATASE NRNA"/>
    <property type="match status" value="1"/>
</dbReference>
<dbReference type="InterPro" id="IPR051319">
    <property type="entry name" value="Oligoribo/pAp-PDE_c-di-AMP_PDE"/>
</dbReference>
<protein>
    <submittedName>
        <fullName evidence="3">Bifunctional oligoribonuclease/PAP phosphatase NrnA</fullName>
    </submittedName>
</protein>
<reference evidence="3" key="1">
    <citation type="journal article" date="2020" name="mSystems">
        <title>Genome- and Community-Level Interaction Insights into Carbon Utilization and Element Cycling Functions of Hydrothermarchaeota in Hydrothermal Sediment.</title>
        <authorList>
            <person name="Zhou Z."/>
            <person name="Liu Y."/>
            <person name="Xu W."/>
            <person name="Pan J."/>
            <person name="Luo Z.H."/>
            <person name="Li M."/>
        </authorList>
    </citation>
    <scope>NUCLEOTIDE SEQUENCE [LARGE SCALE GENOMIC DNA]</scope>
    <source>
        <strain evidence="3">SpSt-210</strain>
    </source>
</reference>